<feature type="domain" description="FAD/NAD(P)-binding" evidence="15">
    <location>
        <begin position="4"/>
        <end position="320"/>
    </location>
</feature>
<dbReference type="PROSITE" id="PS00076">
    <property type="entry name" value="PYRIDINE_REDOX_1"/>
    <property type="match status" value="1"/>
</dbReference>
<dbReference type="Gene3D" id="3.30.390.30">
    <property type="match status" value="1"/>
</dbReference>
<evidence type="ECO:0000256" key="10">
    <source>
        <dbReference type="ARBA" id="ARBA00023157"/>
    </source>
</evidence>
<keyword evidence="5" id="KW-0963">Cytoplasm</keyword>
<gene>
    <name evidence="16" type="ORF">DESUT3_11700</name>
</gene>
<dbReference type="Gene3D" id="3.50.50.60">
    <property type="entry name" value="FAD/NAD(P)-binding domain"/>
    <property type="match status" value="2"/>
</dbReference>
<dbReference type="InterPro" id="IPR004099">
    <property type="entry name" value="Pyr_nucl-diS_OxRdtase_dimer"/>
</dbReference>
<sequence length="471" mass="49414">MIEFDLAVIGAGPGGYVAAIRGVQKGAKVCVIEEDKVGGTCLNRGCIPTKALCSTAHTLERIRHAAAHGILVEEPRIDYALVAERKDKIVATLVGGIEQLLKGNGIEVFRGRGSIEGPGRVKIRCKDVVGHIRAKQIILATGSVSARPKALPIDGKNILTSDEILAIKELPKSLLIIGGGYIGCEFASIFGTLGTEVTLVEQLPQLLSYTDRQAVRELEKAFRESGVKVHTGTSVESLEVGDGAVSARLSSGETLNVEKALVAVGRVPNSAGLGLEEAGIKVEKGAVVVDERLRTSLENVYAIGDVTGGIQLAHVASYQAAVAVDNALGGDVRVDYSTVPSVIFTLPEIAQVGLTEEQCKEKGLAYRAGRFAYQASGKALCDGEPRGSVKVLAAEADGRILGAVIAGNEASSLISEISTAMHNGLSVAELAHAIHAHPTLPEMIMEAAEDCEGVAVHKVSRKTRERASSKN</sequence>
<evidence type="ECO:0000256" key="8">
    <source>
        <dbReference type="ARBA" id="ARBA00023002"/>
    </source>
</evidence>
<keyword evidence="17" id="KW-1185">Reference proteome</keyword>
<dbReference type="SUPFAM" id="SSF51905">
    <property type="entry name" value="FAD/NAD(P)-binding domain"/>
    <property type="match status" value="1"/>
</dbReference>
<dbReference type="PIRSF" id="PIRSF000350">
    <property type="entry name" value="Mercury_reductase_MerA"/>
    <property type="match status" value="1"/>
</dbReference>
<dbReference type="RefSeq" id="WP_221251523.1">
    <property type="nucleotide sequence ID" value="NZ_AP024355.1"/>
</dbReference>
<dbReference type="InterPro" id="IPR001100">
    <property type="entry name" value="Pyr_nuc-diS_OxRdtase"/>
</dbReference>
<evidence type="ECO:0000256" key="13">
    <source>
        <dbReference type="RuleBase" id="RU003692"/>
    </source>
</evidence>
<evidence type="ECO:0000256" key="5">
    <source>
        <dbReference type="ARBA" id="ARBA00022490"/>
    </source>
</evidence>
<evidence type="ECO:0000256" key="9">
    <source>
        <dbReference type="ARBA" id="ARBA00023027"/>
    </source>
</evidence>
<evidence type="ECO:0000256" key="7">
    <source>
        <dbReference type="ARBA" id="ARBA00022827"/>
    </source>
</evidence>
<dbReference type="NCBIfam" id="TIGR01350">
    <property type="entry name" value="lipoamide_DH"/>
    <property type="match status" value="1"/>
</dbReference>
<name>A0ABM8HQJ9_9BACT</name>
<dbReference type="InterPro" id="IPR036188">
    <property type="entry name" value="FAD/NAD-bd_sf"/>
</dbReference>
<dbReference type="InterPro" id="IPR016156">
    <property type="entry name" value="FAD/NAD-linked_Rdtase_dimer_sf"/>
</dbReference>
<proteinExistence type="inferred from homology"/>
<dbReference type="PRINTS" id="PR00411">
    <property type="entry name" value="PNDRDTASEI"/>
</dbReference>
<comment type="cofactor">
    <cofactor evidence="13">
        <name>FAD</name>
        <dbReference type="ChEBI" id="CHEBI:57692"/>
    </cofactor>
    <text evidence="13">Binds 1 FAD per subunit.</text>
</comment>
<evidence type="ECO:0000256" key="2">
    <source>
        <dbReference type="ARBA" id="ARBA00007532"/>
    </source>
</evidence>
<dbReference type="Pfam" id="PF02852">
    <property type="entry name" value="Pyr_redox_dim"/>
    <property type="match status" value="1"/>
</dbReference>
<evidence type="ECO:0000256" key="1">
    <source>
        <dbReference type="ARBA" id="ARBA00004496"/>
    </source>
</evidence>
<dbReference type="InterPro" id="IPR012999">
    <property type="entry name" value="Pyr_OxRdtase_I_AS"/>
</dbReference>
<dbReference type="InterPro" id="IPR006258">
    <property type="entry name" value="Lipoamide_DH"/>
</dbReference>
<evidence type="ECO:0000259" key="14">
    <source>
        <dbReference type="Pfam" id="PF02852"/>
    </source>
</evidence>
<feature type="domain" description="Pyridine nucleotide-disulphide oxidoreductase dimerisation" evidence="14">
    <location>
        <begin position="339"/>
        <end position="448"/>
    </location>
</feature>
<comment type="subcellular location">
    <subcellularLocation>
        <location evidence="1">Cytoplasm</location>
    </subcellularLocation>
</comment>
<evidence type="ECO:0000256" key="6">
    <source>
        <dbReference type="ARBA" id="ARBA00022630"/>
    </source>
</evidence>
<dbReference type="PANTHER" id="PTHR22912:SF217">
    <property type="entry name" value="DIHYDROLIPOYL DEHYDROGENASE"/>
    <property type="match status" value="1"/>
</dbReference>
<evidence type="ECO:0000313" key="16">
    <source>
        <dbReference type="EMBL" id="BCR04101.1"/>
    </source>
</evidence>
<dbReference type="InterPro" id="IPR050151">
    <property type="entry name" value="Class-I_Pyr_Nuc-Dis_Oxidored"/>
</dbReference>
<keyword evidence="6 13" id="KW-0285">Flavoprotein</keyword>
<dbReference type="Proteomes" id="UP001319827">
    <property type="component" value="Chromosome"/>
</dbReference>
<dbReference type="SUPFAM" id="SSF55424">
    <property type="entry name" value="FAD/NAD-linked reductases, dimerisation (C-terminal) domain"/>
    <property type="match status" value="1"/>
</dbReference>
<dbReference type="EC" id="1.8.1.4" evidence="3 13"/>
<evidence type="ECO:0000256" key="11">
    <source>
        <dbReference type="ARBA" id="ARBA00023284"/>
    </source>
</evidence>
<evidence type="ECO:0000256" key="12">
    <source>
        <dbReference type="ARBA" id="ARBA00049187"/>
    </source>
</evidence>
<dbReference type="Pfam" id="PF07992">
    <property type="entry name" value="Pyr_redox_2"/>
    <property type="match status" value="1"/>
</dbReference>
<organism evidence="16 17">
    <name type="scientific">Desulfuromonas versatilis</name>
    <dbReference type="NCBI Taxonomy" id="2802975"/>
    <lineage>
        <taxon>Bacteria</taxon>
        <taxon>Pseudomonadati</taxon>
        <taxon>Thermodesulfobacteriota</taxon>
        <taxon>Desulfuromonadia</taxon>
        <taxon>Desulfuromonadales</taxon>
        <taxon>Desulfuromonadaceae</taxon>
        <taxon>Desulfuromonas</taxon>
    </lineage>
</organism>
<evidence type="ECO:0000259" key="15">
    <source>
        <dbReference type="Pfam" id="PF07992"/>
    </source>
</evidence>
<keyword evidence="11 13" id="KW-0676">Redox-active center</keyword>
<dbReference type="InterPro" id="IPR023753">
    <property type="entry name" value="FAD/NAD-binding_dom"/>
</dbReference>
<dbReference type="EMBL" id="AP024355">
    <property type="protein sequence ID" value="BCR04101.1"/>
    <property type="molecule type" value="Genomic_DNA"/>
</dbReference>
<protein>
    <recommendedName>
        <fullName evidence="4 13">Dihydrolipoyl dehydrogenase</fullName>
        <ecNumber evidence="3 13">1.8.1.4</ecNumber>
    </recommendedName>
</protein>
<comment type="similarity">
    <text evidence="2 13">Belongs to the class-I pyridine nucleotide-disulfide oxidoreductase family.</text>
</comment>
<comment type="miscellaneous">
    <text evidence="13">The active site is a redox-active disulfide bond.</text>
</comment>
<keyword evidence="7 13" id="KW-0274">FAD</keyword>
<keyword evidence="8 13" id="KW-0560">Oxidoreductase</keyword>
<dbReference type="PANTHER" id="PTHR22912">
    <property type="entry name" value="DISULFIDE OXIDOREDUCTASE"/>
    <property type="match status" value="1"/>
</dbReference>
<evidence type="ECO:0000313" key="17">
    <source>
        <dbReference type="Proteomes" id="UP001319827"/>
    </source>
</evidence>
<accession>A0ABM8HQJ9</accession>
<keyword evidence="9 13" id="KW-0520">NAD</keyword>
<keyword evidence="10" id="KW-1015">Disulfide bond</keyword>
<dbReference type="PRINTS" id="PR00368">
    <property type="entry name" value="FADPNR"/>
</dbReference>
<reference evidence="16 17" key="1">
    <citation type="journal article" date="2016" name="C (Basel)">
        <title>Selective Growth of and Electricity Production by Marine Exoelectrogenic Bacteria in Self-Aggregated Hydrogel of Microbially Reduced Graphene Oxide.</title>
        <authorList>
            <person name="Yoshida N."/>
            <person name="Goto Y."/>
            <person name="Miyata Y."/>
        </authorList>
    </citation>
    <scope>NUCLEOTIDE SEQUENCE [LARGE SCALE GENOMIC DNA]</scope>
    <source>
        <strain evidence="16 17">NIT-T3</strain>
    </source>
</reference>
<comment type="catalytic activity">
    <reaction evidence="12 13">
        <text>N(6)-[(R)-dihydrolipoyl]-L-lysyl-[protein] + NAD(+) = N(6)-[(R)-lipoyl]-L-lysyl-[protein] + NADH + H(+)</text>
        <dbReference type="Rhea" id="RHEA:15045"/>
        <dbReference type="Rhea" id="RHEA-COMP:10474"/>
        <dbReference type="Rhea" id="RHEA-COMP:10475"/>
        <dbReference type="ChEBI" id="CHEBI:15378"/>
        <dbReference type="ChEBI" id="CHEBI:57540"/>
        <dbReference type="ChEBI" id="CHEBI:57945"/>
        <dbReference type="ChEBI" id="CHEBI:83099"/>
        <dbReference type="ChEBI" id="CHEBI:83100"/>
        <dbReference type="EC" id="1.8.1.4"/>
    </reaction>
</comment>
<evidence type="ECO:0000256" key="3">
    <source>
        <dbReference type="ARBA" id="ARBA00012608"/>
    </source>
</evidence>
<reference evidence="16 17" key="2">
    <citation type="journal article" date="2021" name="Int. J. Syst. Evol. Microbiol.">
        <title>Isolation and Polyphasic Characterization of Desulfuromonas versatilis sp. Nov., an Electrogenic Bacteria Capable of Versatile Metabolism Isolated from a Graphene Oxide-Reducing Enrichment Culture.</title>
        <authorList>
            <person name="Xie L."/>
            <person name="Yoshida N."/>
            <person name="Ishii S."/>
            <person name="Meng L."/>
        </authorList>
    </citation>
    <scope>NUCLEOTIDE SEQUENCE [LARGE SCALE GENOMIC DNA]</scope>
    <source>
        <strain evidence="16 17">NIT-T3</strain>
    </source>
</reference>
<evidence type="ECO:0000256" key="4">
    <source>
        <dbReference type="ARBA" id="ARBA00016961"/>
    </source>
</evidence>